<name>A0A2M7D675_9BACT</name>
<organism evidence="2 3">
    <name type="scientific">Candidatus Portnoybacteria bacterium CG02_land_8_20_14_3_00_45_8</name>
    <dbReference type="NCBI Taxonomy" id="1974807"/>
    <lineage>
        <taxon>Bacteria</taxon>
        <taxon>Candidatus Portnoyibacteriota</taxon>
    </lineage>
</organism>
<protein>
    <submittedName>
        <fullName evidence="2">Type I restriction endonuclease subunit M</fullName>
    </submittedName>
</protein>
<evidence type="ECO:0000259" key="1">
    <source>
        <dbReference type="Pfam" id="PF13588"/>
    </source>
</evidence>
<comment type="caution">
    <text evidence="2">The sequence shown here is derived from an EMBL/GenBank/DDBJ whole genome shotgun (WGS) entry which is preliminary data.</text>
</comment>
<dbReference type="InterPro" id="IPR029464">
    <property type="entry name" value="HSDR_N"/>
</dbReference>
<evidence type="ECO:0000313" key="3">
    <source>
        <dbReference type="Proteomes" id="UP000229247"/>
    </source>
</evidence>
<feature type="domain" description="Type I restriction enzyme R protein N-terminal" evidence="1">
    <location>
        <begin position="69"/>
        <end position="177"/>
    </location>
</feature>
<gene>
    <name evidence="2" type="ORF">COS30_01695</name>
</gene>
<evidence type="ECO:0000313" key="2">
    <source>
        <dbReference type="EMBL" id="PIV38505.1"/>
    </source>
</evidence>
<dbReference type="Pfam" id="PF13588">
    <property type="entry name" value="HSDR_N_2"/>
    <property type="match status" value="1"/>
</dbReference>
<sequence>MADEKLTSQIVNKILKDPSVQYGLKEFDGIKAEQVLDIFEKEKGKFYLKCLKREKDILVLNEEKNLSKPEEIIRQLWIYKLTKNYGYPLDRIDLEKDIRFGHEIHSKAADIIIYREDRETPLLIIETKNPSEKKGLDQLKTYINSEGAPIGVWSNGMEKVVLYRPYPREFQTLREIPRINQTIEDVLSEKLTLDNLQKSYDLVKILKILEELVLAGAGVDSFTEIFKLIYAKLYDEKEARKRGGEVWFRQSENTKITFDTIN</sequence>
<reference evidence="3" key="1">
    <citation type="submission" date="2017-09" db="EMBL/GenBank/DDBJ databases">
        <title>Depth-based differentiation of microbial function through sediment-hosted aquifers and enrichment of novel symbionts in the deep terrestrial subsurface.</title>
        <authorList>
            <person name="Probst A.J."/>
            <person name="Ladd B."/>
            <person name="Jarett J.K."/>
            <person name="Geller-Mcgrath D.E."/>
            <person name="Sieber C.M.K."/>
            <person name="Emerson J.B."/>
            <person name="Anantharaman K."/>
            <person name="Thomas B.C."/>
            <person name="Malmstrom R."/>
            <person name="Stieglmeier M."/>
            <person name="Klingl A."/>
            <person name="Woyke T."/>
            <person name="Ryan C.M."/>
            <person name="Banfield J.F."/>
        </authorList>
    </citation>
    <scope>NUCLEOTIDE SEQUENCE [LARGE SCALE GENOMIC DNA]</scope>
</reference>
<keyword evidence="2" id="KW-0378">Hydrolase</keyword>
<dbReference type="Proteomes" id="UP000229247">
    <property type="component" value="Unassembled WGS sequence"/>
</dbReference>
<keyword evidence="2" id="KW-0540">Nuclease</keyword>
<feature type="non-terminal residue" evidence="2">
    <location>
        <position position="262"/>
    </location>
</feature>
<dbReference type="AlphaFoldDB" id="A0A2M7D675"/>
<proteinExistence type="predicted"/>
<dbReference type="GO" id="GO:0004519">
    <property type="term" value="F:endonuclease activity"/>
    <property type="evidence" value="ECO:0007669"/>
    <property type="project" value="UniProtKB-KW"/>
</dbReference>
<dbReference type="EMBL" id="PEUE01000040">
    <property type="protein sequence ID" value="PIV38505.1"/>
    <property type="molecule type" value="Genomic_DNA"/>
</dbReference>
<accession>A0A2M7D675</accession>
<keyword evidence="2" id="KW-0255">Endonuclease</keyword>